<dbReference type="EMBL" id="FN645455">
    <property type="protein sequence ID" value="CBI77182.1"/>
    <property type="molecule type" value="Genomic_DNA"/>
</dbReference>
<dbReference type="AlphaFoldDB" id="E6YJZ4"/>
<evidence type="ECO:0000313" key="1">
    <source>
        <dbReference type="EMBL" id="CBI77182.1"/>
    </source>
</evidence>
<name>E6YJZ4_9HYPH</name>
<gene>
    <name evidence="1" type="ORF">BARRO_10115</name>
</gene>
<sequence>MSSPARRALSHNMPGPIRERVFESVPRVKGVMIMIAIKNKGPVNKEVCDNKINLRSRQNSAFILFFS</sequence>
<organism evidence="1">
    <name type="scientific">Bartonella rochalimae ATCC BAA-1498</name>
    <dbReference type="NCBI Taxonomy" id="685782"/>
    <lineage>
        <taxon>Bacteria</taxon>
        <taxon>Pseudomonadati</taxon>
        <taxon>Pseudomonadota</taxon>
        <taxon>Alphaproteobacteria</taxon>
        <taxon>Hyphomicrobiales</taxon>
        <taxon>Bartonellaceae</taxon>
        <taxon>Bartonella</taxon>
    </lineage>
</organism>
<accession>E6YJZ4</accession>
<proteinExistence type="predicted"/>
<protein>
    <submittedName>
        <fullName evidence="1">Uncharacterized protein</fullName>
    </submittedName>
</protein>
<reference evidence="1" key="1">
    <citation type="journal article" date="2011" name="PLoS Genet.">
        <title>Parallel evolution of a type IV secretion system in radiating lineages of the host-restricted bacterial pathogen Bartonella.</title>
        <authorList>
            <person name="Engel P."/>
            <person name="Salzburger W."/>
            <person name="Liesch M."/>
            <person name="Chang C.C."/>
            <person name="Maruyama S."/>
            <person name="Lanz C."/>
            <person name="Calteau A."/>
            <person name="Lajus A."/>
            <person name="Medigue C."/>
            <person name="Schuster S.C."/>
            <person name="Dehio C."/>
        </authorList>
    </citation>
    <scope>NUCLEOTIDE SEQUENCE</scope>
    <source>
        <strain evidence="1">ATCC BAA-1498</strain>
    </source>
</reference>